<dbReference type="EMBL" id="CADCTA010000055">
    <property type="protein sequence ID" value="CAA9233388.1"/>
    <property type="molecule type" value="Genomic_DNA"/>
</dbReference>
<feature type="non-terminal residue" evidence="1">
    <location>
        <position position="136"/>
    </location>
</feature>
<sequence>NEVEDLLAQRRGGLSLRCHPRSDHSSDLSGVLHGRSPAVLSTVEPNSARVVLGYRCHVVDRCSIGSIAFRCRIGFARRESGTRIRRDDATPSQQWWCAAAPAALASQGRPAVLRLYPHGKVGAVRVVVLSACALPL</sequence>
<evidence type="ECO:0000313" key="1">
    <source>
        <dbReference type="EMBL" id="CAA9233388.1"/>
    </source>
</evidence>
<protein>
    <submittedName>
        <fullName evidence="1">Uncharacterized protein</fullName>
    </submittedName>
</protein>
<dbReference type="AlphaFoldDB" id="A0A6J4HUN4"/>
<proteinExistence type="predicted"/>
<name>A0A6J4HUN4_9BACT</name>
<reference evidence="1" key="1">
    <citation type="submission" date="2020-02" db="EMBL/GenBank/DDBJ databases">
        <authorList>
            <person name="Meier V. D."/>
        </authorList>
    </citation>
    <scope>NUCLEOTIDE SEQUENCE</scope>
    <source>
        <strain evidence="1">AVDCRST_MAG42</strain>
    </source>
</reference>
<organism evidence="1">
    <name type="scientific">uncultured Chthoniobacterales bacterium</name>
    <dbReference type="NCBI Taxonomy" id="1836801"/>
    <lineage>
        <taxon>Bacteria</taxon>
        <taxon>Pseudomonadati</taxon>
        <taxon>Verrucomicrobiota</taxon>
        <taxon>Spartobacteria</taxon>
        <taxon>Chthoniobacterales</taxon>
        <taxon>environmental samples</taxon>
    </lineage>
</organism>
<gene>
    <name evidence="1" type="ORF">AVDCRST_MAG42-1251</name>
</gene>
<feature type="non-terminal residue" evidence="1">
    <location>
        <position position="1"/>
    </location>
</feature>
<accession>A0A6J4HUN4</accession>